<keyword evidence="5 6" id="KW-0472">Membrane</keyword>
<dbReference type="PIRSF" id="PIRSF015840">
    <property type="entry name" value="DUF284_TM_euk"/>
    <property type="match status" value="1"/>
</dbReference>
<evidence type="ECO:0000256" key="1">
    <source>
        <dbReference type="ARBA" id="ARBA00004141"/>
    </source>
</evidence>
<evidence type="ECO:0000256" key="5">
    <source>
        <dbReference type="ARBA" id="ARBA00023136"/>
    </source>
</evidence>
<evidence type="ECO:0000313" key="9">
    <source>
        <dbReference type="Proteomes" id="UP000243217"/>
    </source>
</evidence>
<keyword evidence="4 7" id="KW-1133">Transmembrane helix</keyword>
<evidence type="ECO:0000313" key="8">
    <source>
        <dbReference type="EMBL" id="OQS03506.1"/>
    </source>
</evidence>
<sequence>MSRRSTEAQSVVRAVNRPDDSKWSQQKLPMWKPILTLKWAIGILFSVAIACLVLGVLVLRGTKELSVYRVVYDDTVLPSIVQEGGSVAQLTNCHLKSLSDANSFSGARTCYVTITLEKDFVGDGRVFYELAPFYQNHRRLVASQEPTQLLDLWSTTAYETSACEPLITASSKYCNGTVCNGPEGNRQLYPCGLVANTMFNDIIWFDLYTDGNSSSNTRLHNGTLPTGDSFGHGDLNHTGIARNFLTYGIINPTMKLDLAKYLPIWHNPNYSRIIPTPGADNLPQINPDYSNSTAWTTTPPGTGLENEWFRVWYDVAATPTVRKLYGHIDKAKLVKGATLTFAVQSNFFAEGAKSIVLAEVGWFGSENTRLGAAFLITGSMCMIAGIAFLFRYLRNPRKLGDVSALKWKLH</sequence>
<evidence type="ECO:0000256" key="4">
    <source>
        <dbReference type="ARBA" id="ARBA00022989"/>
    </source>
</evidence>
<dbReference type="PANTHER" id="PTHR10926">
    <property type="entry name" value="CELL CYCLE CONTROL PROTEIN 50"/>
    <property type="match status" value="1"/>
</dbReference>
<dbReference type="Pfam" id="PF03381">
    <property type="entry name" value="CDC50"/>
    <property type="match status" value="1"/>
</dbReference>
<gene>
    <name evidence="8" type="ORF">THRCLA_04187</name>
</gene>
<dbReference type="GO" id="GO:0005886">
    <property type="term" value="C:plasma membrane"/>
    <property type="evidence" value="ECO:0007669"/>
    <property type="project" value="TreeGrafter"/>
</dbReference>
<dbReference type="InterPro" id="IPR005045">
    <property type="entry name" value="CDC50/LEM3_fam"/>
</dbReference>
<comment type="subcellular location">
    <subcellularLocation>
        <location evidence="1">Membrane</location>
        <topology evidence="1">Multi-pass membrane protein</topology>
    </subcellularLocation>
</comment>
<protein>
    <submittedName>
        <fullName evidence="8">Kinase</fullName>
    </submittedName>
</protein>
<dbReference type="Proteomes" id="UP000243217">
    <property type="component" value="Unassembled WGS sequence"/>
</dbReference>
<feature type="transmembrane region" description="Helical" evidence="7">
    <location>
        <begin position="372"/>
        <end position="393"/>
    </location>
</feature>
<keyword evidence="9" id="KW-1185">Reference proteome</keyword>
<feature type="transmembrane region" description="Helical" evidence="7">
    <location>
        <begin position="39"/>
        <end position="59"/>
    </location>
</feature>
<comment type="caution">
    <text evidence="8">The sequence shown here is derived from an EMBL/GenBank/DDBJ whole genome shotgun (WGS) entry which is preliminary data.</text>
</comment>
<keyword evidence="8" id="KW-0418">Kinase</keyword>
<organism evidence="8 9">
    <name type="scientific">Thraustotheca clavata</name>
    <dbReference type="NCBI Taxonomy" id="74557"/>
    <lineage>
        <taxon>Eukaryota</taxon>
        <taxon>Sar</taxon>
        <taxon>Stramenopiles</taxon>
        <taxon>Oomycota</taxon>
        <taxon>Saprolegniomycetes</taxon>
        <taxon>Saprolegniales</taxon>
        <taxon>Achlyaceae</taxon>
        <taxon>Thraustotheca</taxon>
    </lineage>
</organism>
<dbReference type="PANTHER" id="PTHR10926:SF0">
    <property type="entry name" value="CDC50, ISOFORM A"/>
    <property type="match status" value="1"/>
</dbReference>
<proteinExistence type="inferred from homology"/>
<accession>A0A1V9ZZS0</accession>
<dbReference type="GO" id="GO:0005794">
    <property type="term" value="C:Golgi apparatus"/>
    <property type="evidence" value="ECO:0007669"/>
    <property type="project" value="TreeGrafter"/>
</dbReference>
<dbReference type="STRING" id="74557.A0A1V9ZZS0"/>
<keyword evidence="3 7" id="KW-0812">Transmembrane</keyword>
<evidence type="ECO:0000256" key="3">
    <source>
        <dbReference type="ARBA" id="ARBA00022692"/>
    </source>
</evidence>
<comment type="similarity">
    <text evidence="2 6">Belongs to the CDC50/LEM3 family.</text>
</comment>
<evidence type="ECO:0000256" key="7">
    <source>
        <dbReference type="SAM" id="Phobius"/>
    </source>
</evidence>
<reference evidence="8 9" key="1">
    <citation type="journal article" date="2014" name="Genome Biol. Evol.">
        <title>The secreted proteins of Achlya hypogyna and Thraustotheca clavata identify the ancestral oomycete secretome and reveal gene acquisitions by horizontal gene transfer.</title>
        <authorList>
            <person name="Misner I."/>
            <person name="Blouin N."/>
            <person name="Leonard G."/>
            <person name="Richards T.A."/>
            <person name="Lane C.E."/>
        </authorList>
    </citation>
    <scope>NUCLEOTIDE SEQUENCE [LARGE SCALE GENOMIC DNA]</scope>
    <source>
        <strain evidence="8 9">ATCC 34112</strain>
    </source>
</reference>
<dbReference type="GO" id="GO:0016301">
    <property type="term" value="F:kinase activity"/>
    <property type="evidence" value="ECO:0007669"/>
    <property type="project" value="UniProtKB-KW"/>
</dbReference>
<name>A0A1V9ZZS0_9STRA</name>
<evidence type="ECO:0000256" key="6">
    <source>
        <dbReference type="PIRNR" id="PIRNR015840"/>
    </source>
</evidence>
<dbReference type="EMBL" id="JNBS01000866">
    <property type="protein sequence ID" value="OQS03506.1"/>
    <property type="molecule type" value="Genomic_DNA"/>
</dbReference>
<dbReference type="AlphaFoldDB" id="A0A1V9ZZS0"/>
<keyword evidence="8" id="KW-0808">Transferase</keyword>
<dbReference type="OrthoDB" id="340608at2759"/>
<dbReference type="GO" id="GO:0005783">
    <property type="term" value="C:endoplasmic reticulum"/>
    <property type="evidence" value="ECO:0007669"/>
    <property type="project" value="TreeGrafter"/>
</dbReference>
<evidence type="ECO:0000256" key="2">
    <source>
        <dbReference type="ARBA" id="ARBA00009457"/>
    </source>
</evidence>